<dbReference type="GO" id="GO:0006952">
    <property type="term" value="P:defense response"/>
    <property type="evidence" value="ECO:0007669"/>
    <property type="project" value="TreeGrafter"/>
</dbReference>
<comment type="catalytic activity">
    <reaction evidence="6">
        <text>NADPH + 2 O2 = 2 superoxide + NADP(+) + H(+)</text>
        <dbReference type="Rhea" id="RHEA:63180"/>
        <dbReference type="ChEBI" id="CHEBI:15378"/>
        <dbReference type="ChEBI" id="CHEBI:15379"/>
        <dbReference type="ChEBI" id="CHEBI:18421"/>
        <dbReference type="ChEBI" id="CHEBI:57783"/>
        <dbReference type="ChEBI" id="CHEBI:58349"/>
    </reaction>
</comment>
<evidence type="ECO:0000256" key="2">
    <source>
        <dbReference type="ARBA" id="ARBA00022692"/>
    </source>
</evidence>
<dbReference type="EMBL" id="MRZV01002381">
    <property type="protein sequence ID" value="PIK33859.1"/>
    <property type="molecule type" value="Genomic_DNA"/>
</dbReference>
<feature type="transmembrane region" description="Helical" evidence="7">
    <location>
        <begin position="65"/>
        <end position="87"/>
    </location>
</feature>
<feature type="transmembrane region" description="Helical" evidence="7">
    <location>
        <begin position="162"/>
        <end position="180"/>
    </location>
</feature>
<keyword evidence="5 7" id="KW-0472">Membrane</keyword>
<evidence type="ECO:0000256" key="5">
    <source>
        <dbReference type="ARBA" id="ARBA00023136"/>
    </source>
</evidence>
<dbReference type="CDD" id="cd06186">
    <property type="entry name" value="NOX_Duox_like_FAD_NADP"/>
    <property type="match status" value="1"/>
</dbReference>
<dbReference type="PRINTS" id="PR00466">
    <property type="entry name" value="GP91PHOX"/>
</dbReference>
<dbReference type="Proteomes" id="UP000230750">
    <property type="component" value="Unassembled WGS sequence"/>
</dbReference>
<sequence>MSITQYRSTTQDHDVTFWVLTNITNCIQEHFKLKINVSNDKTVEDNHLTKITKKVAKMGLVTNDVVRWLLVLTWLTGCFISWIVTFSKYRKSEEYYYVRYLMGEGLPVARACALTLNLNSMLILLPVCRNLISYLRGSFETREFYRKNVRRQLDKNITFHKLLAYSIIVLVIMHIVAHCFNMQNLYRAKQNTDADSLENRLSNRPNSGEDWVNPITSAPRDSTLGFGLLEQVLVTRAGWTGALLTLTFLLMISSSTEFMRRSYFEKFWYSHHFFVLYFAMLLLHGTGGLVRKQTNIDEHPPQECQDKPWELPDCPPPTFSGSNAAVVNHPSRVIELRMSKKGFNALPGQYIFIKCPTLSKFQWHPFTLTSAPEDEHFSVHIRCVGDWTNALADAVGANLEEPLPASRLPSGWSIWYIQHRYLWLQGCHLCRSRNRCYPFASVLKSLRHKLQQQDESVLLQKVYFFWVCSDTHSFEWFNHQLSELEQCLTEMGRNNFLDYAVCLTRGWSLSQVGEVMMNMLMRLRVGVRRGEGVENVIAGKMGRGLIGQEHLSSRGTRTRCRHWFDAKDPLWKTPLAC</sequence>
<evidence type="ECO:0000256" key="4">
    <source>
        <dbReference type="ARBA" id="ARBA00023002"/>
    </source>
</evidence>
<dbReference type="PANTHER" id="PTHR11972">
    <property type="entry name" value="NADPH OXIDASE"/>
    <property type="match status" value="1"/>
</dbReference>
<dbReference type="Gene3D" id="2.40.30.10">
    <property type="entry name" value="Translation factors"/>
    <property type="match status" value="1"/>
</dbReference>
<comment type="subcellular location">
    <subcellularLocation>
        <location evidence="1">Membrane</location>
        <topology evidence="1">Multi-pass membrane protein</topology>
    </subcellularLocation>
</comment>
<organism evidence="9 10">
    <name type="scientific">Stichopus japonicus</name>
    <name type="common">Sea cucumber</name>
    <dbReference type="NCBI Taxonomy" id="307972"/>
    <lineage>
        <taxon>Eukaryota</taxon>
        <taxon>Metazoa</taxon>
        <taxon>Echinodermata</taxon>
        <taxon>Eleutherozoa</taxon>
        <taxon>Echinozoa</taxon>
        <taxon>Holothuroidea</taxon>
        <taxon>Aspidochirotacea</taxon>
        <taxon>Aspidochirotida</taxon>
        <taxon>Stichopodidae</taxon>
        <taxon>Apostichopus</taxon>
    </lineage>
</organism>
<dbReference type="PROSITE" id="PS51384">
    <property type="entry name" value="FAD_FR"/>
    <property type="match status" value="1"/>
</dbReference>
<feature type="transmembrane region" description="Helical" evidence="7">
    <location>
        <begin position="272"/>
        <end position="290"/>
    </location>
</feature>
<dbReference type="GO" id="GO:0043020">
    <property type="term" value="C:NADPH oxidase complex"/>
    <property type="evidence" value="ECO:0007669"/>
    <property type="project" value="TreeGrafter"/>
</dbReference>
<dbReference type="Pfam" id="PF01794">
    <property type="entry name" value="Ferric_reduct"/>
    <property type="match status" value="1"/>
</dbReference>
<dbReference type="InterPro" id="IPR017927">
    <property type="entry name" value="FAD-bd_FR_type"/>
</dbReference>
<evidence type="ECO:0000259" key="8">
    <source>
        <dbReference type="PROSITE" id="PS51384"/>
    </source>
</evidence>
<dbReference type="Pfam" id="PF08030">
    <property type="entry name" value="NAD_binding_6"/>
    <property type="match status" value="1"/>
</dbReference>
<keyword evidence="2 7" id="KW-0812">Transmembrane</keyword>
<keyword evidence="3 7" id="KW-1133">Transmembrane helix</keyword>
<comment type="caution">
    <text evidence="9">The sequence shown here is derived from an EMBL/GenBank/DDBJ whole genome shotgun (WGS) entry which is preliminary data.</text>
</comment>
<dbReference type="GO" id="GO:0042554">
    <property type="term" value="P:superoxide anion generation"/>
    <property type="evidence" value="ECO:0007669"/>
    <property type="project" value="TreeGrafter"/>
</dbReference>
<dbReference type="InterPro" id="IPR000778">
    <property type="entry name" value="Cyt_b245_heavy_chain"/>
</dbReference>
<proteinExistence type="predicted"/>
<dbReference type="InterPro" id="IPR013112">
    <property type="entry name" value="FAD-bd_8"/>
</dbReference>
<feature type="transmembrane region" description="Helical" evidence="7">
    <location>
        <begin position="233"/>
        <end position="252"/>
    </location>
</feature>
<evidence type="ECO:0000313" key="9">
    <source>
        <dbReference type="EMBL" id="PIK33859.1"/>
    </source>
</evidence>
<evidence type="ECO:0000313" key="10">
    <source>
        <dbReference type="Proteomes" id="UP000230750"/>
    </source>
</evidence>
<evidence type="ECO:0000256" key="3">
    <source>
        <dbReference type="ARBA" id="ARBA00022989"/>
    </source>
</evidence>
<evidence type="ECO:0000256" key="7">
    <source>
        <dbReference type="SAM" id="Phobius"/>
    </source>
</evidence>
<protein>
    <submittedName>
        <fullName evidence="9">Putative cytochrome b-245 heavy chain</fullName>
    </submittedName>
</protein>
<accession>A0A2G8JDS0</accession>
<keyword evidence="4" id="KW-0560">Oxidoreductase</keyword>
<dbReference type="AlphaFoldDB" id="A0A2G8JDS0"/>
<dbReference type="GO" id="GO:0016175">
    <property type="term" value="F:superoxide-generating NAD(P)H oxidase activity"/>
    <property type="evidence" value="ECO:0007669"/>
    <property type="project" value="TreeGrafter"/>
</dbReference>
<evidence type="ECO:0000256" key="6">
    <source>
        <dbReference type="ARBA" id="ARBA00049908"/>
    </source>
</evidence>
<dbReference type="InterPro" id="IPR017938">
    <property type="entry name" value="Riboflavin_synthase-like_b-brl"/>
</dbReference>
<dbReference type="SUPFAM" id="SSF63380">
    <property type="entry name" value="Riboflavin synthase domain-like"/>
    <property type="match status" value="1"/>
</dbReference>
<feature type="transmembrane region" description="Helical" evidence="7">
    <location>
        <begin position="108"/>
        <end position="132"/>
    </location>
</feature>
<dbReference type="OrthoDB" id="167398at2759"/>
<dbReference type="Gene3D" id="3.40.50.80">
    <property type="entry name" value="Nucleotide-binding domain of ferredoxin-NADP reductase (FNR) module"/>
    <property type="match status" value="1"/>
</dbReference>
<dbReference type="InterPro" id="IPR013121">
    <property type="entry name" value="Fe_red_NAD-bd_6"/>
</dbReference>
<feature type="domain" description="FAD-binding FR-type" evidence="8">
    <location>
        <begin position="316"/>
        <end position="416"/>
    </location>
</feature>
<name>A0A2G8JDS0_STIJA</name>
<dbReference type="Pfam" id="PF08022">
    <property type="entry name" value="FAD_binding_8"/>
    <property type="match status" value="1"/>
</dbReference>
<keyword evidence="10" id="KW-1185">Reference proteome</keyword>
<dbReference type="InterPro" id="IPR050369">
    <property type="entry name" value="RBOH/FRE"/>
</dbReference>
<dbReference type="InterPro" id="IPR013130">
    <property type="entry name" value="Fe3_Rdtase_TM_dom"/>
</dbReference>
<dbReference type="InterPro" id="IPR039261">
    <property type="entry name" value="FNR_nucleotide-bd"/>
</dbReference>
<evidence type="ECO:0000256" key="1">
    <source>
        <dbReference type="ARBA" id="ARBA00004141"/>
    </source>
</evidence>
<gene>
    <name evidence="9" type="ORF">BSL78_29320</name>
</gene>
<dbReference type="PANTHER" id="PTHR11972:SF191">
    <property type="entry name" value="FAD-BINDING FR-TYPE DOMAIN-CONTAINING PROTEIN"/>
    <property type="match status" value="1"/>
</dbReference>
<dbReference type="STRING" id="307972.A0A2G8JDS0"/>
<reference evidence="9 10" key="1">
    <citation type="journal article" date="2017" name="PLoS Biol.">
        <title>The sea cucumber genome provides insights into morphological evolution and visceral regeneration.</title>
        <authorList>
            <person name="Zhang X."/>
            <person name="Sun L."/>
            <person name="Yuan J."/>
            <person name="Sun Y."/>
            <person name="Gao Y."/>
            <person name="Zhang L."/>
            <person name="Li S."/>
            <person name="Dai H."/>
            <person name="Hamel J.F."/>
            <person name="Liu C."/>
            <person name="Yu Y."/>
            <person name="Liu S."/>
            <person name="Lin W."/>
            <person name="Guo K."/>
            <person name="Jin S."/>
            <person name="Xu P."/>
            <person name="Storey K.B."/>
            <person name="Huan P."/>
            <person name="Zhang T."/>
            <person name="Zhou Y."/>
            <person name="Zhang J."/>
            <person name="Lin C."/>
            <person name="Li X."/>
            <person name="Xing L."/>
            <person name="Huo D."/>
            <person name="Sun M."/>
            <person name="Wang L."/>
            <person name="Mercier A."/>
            <person name="Li F."/>
            <person name="Yang H."/>
            <person name="Xiang J."/>
        </authorList>
    </citation>
    <scope>NUCLEOTIDE SEQUENCE [LARGE SCALE GENOMIC DNA]</scope>
    <source>
        <strain evidence="9">Shaxun</strain>
        <tissue evidence="9">Muscle</tissue>
    </source>
</reference>